<dbReference type="GO" id="GO:0009421">
    <property type="term" value="C:bacterial-type flagellum filament cap"/>
    <property type="evidence" value="ECO:0007669"/>
    <property type="project" value="InterPro"/>
</dbReference>
<comment type="function">
    <text evidence="5">Required for morphogenesis and for the elongation of the flagellar filament by facilitating polymerization of the flagellin monomers at the tip of growing filament. Forms a capping structure, which prevents flagellin subunits (transported through the central channel of the flagellum) from leaking out without polymerization at the distal end.</text>
</comment>
<dbReference type="GO" id="GO:0005576">
    <property type="term" value="C:extracellular region"/>
    <property type="evidence" value="ECO:0007669"/>
    <property type="project" value="UniProtKB-SubCell"/>
</dbReference>
<protein>
    <recommendedName>
        <fullName evidence="5">Flagellar hook-associated protein 2</fullName>
        <shortName evidence="5">HAP2</shortName>
    </recommendedName>
    <alternativeName>
        <fullName evidence="5">Flagellar cap protein</fullName>
    </alternativeName>
</protein>
<dbReference type="Pfam" id="PF07196">
    <property type="entry name" value="Flagellin_IN"/>
    <property type="match status" value="1"/>
</dbReference>
<dbReference type="Pfam" id="PF07195">
    <property type="entry name" value="FliD_C"/>
    <property type="match status" value="1"/>
</dbReference>
<dbReference type="PANTHER" id="PTHR30288:SF0">
    <property type="entry name" value="FLAGELLAR HOOK-ASSOCIATED PROTEIN 2"/>
    <property type="match status" value="1"/>
</dbReference>
<keyword evidence="9" id="KW-1185">Reference proteome</keyword>
<keyword evidence="8" id="KW-0969">Cilium</keyword>
<feature type="domain" description="Flagellar hook-associated protein 2 C-terminal" evidence="7">
    <location>
        <begin position="449"/>
        <end position="865"/>
    </location>
</feature>
<feature type="domain" description="Flagellar hook-associated protein 2 N-terminal" evidence="6">
    <location>
        <begin position="10"/>
        <end position="106"/>
    </location>
</feature>
<keyword evidence="3" id="KW-0175">Coiled coil</keyword>
<dbReference type="Pfam" id="PF02465">
    <property type="entry name" value="FliD_N"/>
    <property type="match status" value="1"/>
</dbReference>
<dbReference type="KEGG" id="mfy:HH212_13720"/>
<dbReference type="EMBL" id="CP051685">
    <property type="protein sequence ID" value="QJE00953.1"/>
    <property type="molecule type" value="Genomic_DNA"/>
</dbReference>
<gene>
    <name evidence="8" type="primary">fliD</name>
    <name evidence="8" type="ORF">HH212_13720</name>
</gene>
<comment type="subcellular location">
    <subcellularLocation>
        <location evidence="5">Secreted</location>
    </subcellularLocation>
    <subcellularLocation>
        <location evidence="5">Bacterial flagellum</location>
    </subcellularLocation>
</comment>
<dbReference type="RefSeq" id="WP_170202983.1">
    <property type="nucleotide sequence ID" value="NZ_CP051685.1"/>
</dbReference>
<dbReference type="GO" id="GO:0071973">
    <property type="term" value="P:bacterial-type flagellum-dependent cell motility"/>
    <property type="evidence" value="ECO:0007669"/>
    <property type="project" value="TreeGrafter"/>
</dbReference>
<reference evidence="8 9" key="1">
    <citation type="submission" date="2020-04" db="EMBL/GenBank/DDBJ databases">
        <title>Genome sequencing of novel species.</title>
        <authorList>
            <person name="Heo J."/>
            <person name="Kim S.-J."/>
            <person name="Kim J.-S."/>
            <person name="Hong S.-B."/>
            <person name="Kwon S.-W."/>
        </authorList>
    </citation>
    <scope>NUCLEOTIDE SEQUENCE [LARGE SCALE GENOMIC DNA]</scope>
    <source>
        <strain evidence="8 9">GN2-R2</strain>
    </source>
</reference>
<dbReference type="InterPro" id="IPR010809">
    <property type="entry name" value="FliD_C"/>
</dbReference>
<dbReference type="InterPro" id="IPR003481">
    <property type="entry name" value="FliD_N"/>
</dbReference>
<dbReference type="InterPro" id="IPR040026">
    <property type="entry name" value="FliD"/>
</dbReference>
<dbReference type="Gene3D" id="3.30.70.2120">
    <property type="match status" value="1"/>
</dbReference>
<comment type="subunit">
    <text evidence="2 5">Homopentamer.</text>
</comment>
<keyword evidence="8" id="KW-0282">Flagellum</keyword>
<accession>A0A7Z2VWU4</accession>
<dbReference type="Proteomes" id="UP000502415">
    <property type="component" value="Chromosome"/>
</dbReference>
<proteinExistence type="inferred from homology"/>
<name>A0A7Z2VWU4_9BURK</name>
<evidence type="ECO:0000313" key="9">
    <source>
        <dbReference type="Proteomes" id="UP000502415"/>
    </source>
</evidence>
<dbReference type="PANTHER" id="PTHR30288">
    <property type="entry name" value="FLAGELLAR CAP/ASSEMBLY PROTEIN FLID"/>
    <property type="match status" value="1"/>
</dbReference>
<dbReference type="GO" id="GO:0007155">
    <property type="term" value="P:cell adhesion"/>
    <property type="evidence" value="ECO:0007669"/>
    <property type="project" value="InterPro"/>
</dbReference>
<keyword evidence="5" id="KW-0964">Secreted</keyword>
<organism evidence="8 9">
    <name type="scientific">Massilia forsythiae</name>
    <dbReference type="NCBI Taxonomy" id="2728020"/>
    <lineage>
        <taxon>Bacteria</taxon>
        <taxon>Pseudomonadati</taxon>
        <taxon>Pseudomonadota</taxon>
        <taxon>Betaproteobacteria</taxon>
        <taxon>Burkholderiales</taxon>
        <taxon>Oxalobacteraceae</taxon>
        <taxon>Telluria group</taxon>
        <taxon>Massilia</taxon>
    </lineage>
</organism>
<dbReference type="AlphaFoldDB" id="A0A7Z2VWU4"/>
<sequence>MGISSAGIGSGLDVDSLVTKLMAAESAPLNNYDTKSAGVQAQIAAYGKLSGAIGTFQGALSSLSSSSTFRALTTTSSNSDVLSATTSDTAVAGNYKISVSQLAQAQSLNTGGKASTTAAIGTGVPTTLTFQFGTVTGGNFGLAGGALGAAVASGGVANGSLTINGTAIATGAATRSAKDLAAAINAQTTTTGVTAAAAATKTASDLFSGFGGVTTASGASYSLSVGGVELADLAGGASLDAAGIDSALTGTNPTTEALADAGITFSGKASDGTLQFTAADGSNIAVTETVTGSVTGGLHNSGTANVGSNSVVTSTLSLNSGTGSPIQVGGSNPALAGLTAGSGGSYLGAGFTQDGAQAIGTVSLPSGSQSLAGIRDAINKANIGVTASIVSDGSDKPYHLVLTSTKTGESSAMKISVSGVDGAAGDTAISDLLSYDPAGAQKLNQTSAAQSTKLNVNGIAVTSNSTSVTGAVDGVTINVAQTGSSTLAVTRDTKSVTDAINGFVKAYNTLNSTIASLTGYNADSKKAGALQGDATVRGIQSQLRAQLGKAVQGLGGGLTTLGQIGVTFQKDGSLATDTTKLNTAMTNNFSDIAGLFAAVGQATDGMVSVASSSAKTQAGNYAVNITQMATQGALTSQNALASSTTIAANTTWTVTLNQTDPATSTKVQNIAIPAGTYDPKQLASLLRSAINGNSTFSGAGDTVESSVDDSGHLVLSSSKYGIGSKIDISGVTGTAVADLFGGATPAVGKDIAGTIGGVAATGNGQTLTGAAGSAVEGLALKITGGSAGERGSVNFSQGYAYQLNNLATSFIGTSGMITTKTTGLNNTVTSIQKDRDAFSNRLTAIEARYRAQFTALDTMLSSMQSTQSYLTQQLAAIAANSS</sequence>
<dbReference type="GO" id="GO:0009424">
    <property type="term" value="C:bacterial-type flagellum hook"/>
    <property type="evidence" value="ECO:0007669"/>
    <property type="project" value="UniProtKB-UniRule"/>
</dbReference>
<evidence type="ECO:0000313" key="8">
    <source>
        <dbReference type="EMBL" id="QJE00953.1"/>
    </source>
</evidence>
<evidence type="ECO:0000259" key="7">
    <source>
        <dbReference type="Pfam" id="PF07195"/>
    </source>
</evidence>
<evidence type="ECO:0000259" key="6">
    <source>
        <dbReference type="Pfam" id="PF02465"/>
    </source>
</evidence>
<evidence type="ECO:0000256" key="2">
    <source>
        <dbReference type="ARBA" id="ARBA00011255"/>
    </source>
</evidence>
<keyword evidence="4 5" id="KW-0975">Bacterial flagellum</keyword>
<keyword evidence="8" id="KW-0966">Cell projection</keyword>
<dbReference type="InterPro" id="IPR010810">
    <property type="entry name" value="Flagellin_hook_IN_motif"/>
</dbReference>
<evidence type="ECO:0000256" key="5">
    <source>
        <dbReference type="RuleBase" id="RU362066"/>
    </source>
</evidence>
<comment type="similarity">
    <text evidence="1 5">Belongs to the FliD family.</text>
</comment>
<evidence type="ECO:0000256" key="4">
    <source>
        <dbReference type="ARBA" id="ARBA00023143"/>
    </source>
</evidence>
<evidence type="ECO:0000256" key="3">
    <source>
        <dbReference type="ARBA" id="ARBA00023054"/>
    </source>
</evidence>
<evidence type="ECO:0000256" key="1">
    <source>
        <dbReference type="ARBA" id="ARBA00009764"/>
    </source>
</evidence>